<accession>A0A2G5SZM3</accession>
<proteinExistence type="predicted"/>
<dbReference type="AlphaFoldDB" id="A0A2G5SZM3"/>
<comment type="caution">
    <text evidence="1">The sequence shown here is derived from an EMBL/GenBank/DDBJ whole genome shotgun (WGS) entry which is preliminary data.</text>
</comment>
<name>A0A2G5SZM3_9PELO</name>
<evidence type="ECO:0000313" key="2">
    <source>
        <dbReference type="Proteomes" id="UP000230233"/>
    </source>
</evidence>
<organism evidence="1 2">
    <name type="scientific">Caenorhabditis nigoni</name>
    <dbReference type="NCBI Taxonomy" id="1611254"/>
    <lineage>
        <taxon>Eukaryota</taxon>
        <taxon>Metazoa</taxon>
        <taxon>Ecdysozoa</taxon>
        <taxon>Nematoda</taxon>
        <taxon>Chromadorea</taxon>
        <taxon>Rhabditida</taxon>
        <taxon>Rhabditina</taxon>
        <taxon>Rhabditomorpha</taxon>
        <taxon>Rhabditoidea</taxon>
        <taxon>Rhabditidae</taxon>
        <taxon>Peloderinae</taxon>
        <taxon>Caenorhabditis</taxon>
    </lineage>
</organism>
<sequence>MIGWISRNQKEGDEGSHLKSASVVSQVSGIDHFGNHIKVELKEIEIWLRDLRKCLGDLRKPPKLVQTVCLLAPTSYYRPLVDSSCNLVVYFERMLA</sequence>
<reference evidence="2" key="1">
    <citation type="submission" date="2017-10" db="EMBL/GenBank/DDBJ databases">
        <title>Rapid genome shrinkage in a self-fertile nematode reveals novel sperm competition proteins.</title>
        <authorList>
            <person name="Yin D."/>
            <person name="Schwarz E.M."/>
            <person name="Thomas C.G."/>
            <person name="Felde R.L."/>
            <person name="Korf I.F."/>
            <person name="Cutter A.D."/>
            <person name="Schartner C.M."/>
            <person name="Ralston E.J."/>
            <person name="Meyer B.J."/>
            <person name="Haag E.S."/>
        </authorList>
    </citation>
    <scope>NUCLEOTIDE SEQUENCE [LARGE SCALE GENOMIC DNA]</scope>
    <source>
        <strain evidence="2">JU1422</strain>
    </source>
</reference>
<dbReference type="EMBL" id="PDUG01000006">
    <property type="protein sequence ID" value="PIC20359.1"/>
    <property type="molecule type" value="Genomic_DNA"/>
</dbReference>
<keyword evidence="2" id="KW-1185">Reference proteome</keyword>
<dbReference type="Proteomes" id="UP000230233">
    <property type="component" value="Chromosome X"/>
</dbReference>
<protein>
    <submittedName>
        <fullName evidence="1">Uncharacterized protein</fullName>
    </submittedName>
</protein>
<evidence type="ECO:0000313" key="1">
    <source>
        <dbReference type="EMBL" id="PIC20359.1"/>
    </source>
</evidence>
<gene>
    <name evidence="1" type="primary">Cnig_chr_X.g25587</name>
    <name evidence="1" type="ORF">B9Z55_025587</name>
</gene>